<dbReference type="KEGG" id="nhy:JQS43_14280"/>
<dbReference type="SUPFAM" id="SSF53850">
    <property type="entry name" value="Periplasmic binding protein-like II"/>
    <property type="match status" value="1"/>
</dbReference>
<dbReference type="Proteomes" id="UP000662857">
    <property type="component" value="Chromosome"/>
</dbReference>
<evidence type="ECO:0000313" key="3">
    <source>
        <dbReference type="EMBL" id="QSB12847.1"/>
    </source>
</evidence>
<organism evidence="3 4">
    <name type="scientific">Natronosporangium hydrolyticum</name>
    <dbReference type="NCBI Taxonomy" id="2811111"/>
    <lineage>
        <taxon>Bacteria</taxon>
        <taxon>Bacillati</taxon>
        <taxon>Actinomycetota</taxon>
        <taxon>Actinomycetes</taxon>
        <taxon>Micromonosporales</taxon>
        <taxon>Micromonosporaceae</taxon>
        <taxon>Natronosporangium</taxon>
    </lineage>
</organism>
<keyword evidence="4" id="KW-1185">Reference proteome</keyword>
<evidence type="ECO:0000259" key="2">
    <source>
        <dbReference type="Pfam" id="PF09084"/>
    </source>
</evidence>
<feature type="signal peptide" evidence="1">
    <location>
        <begin position="1"/>
        <end position="28"/>
    </location>
</feature>
<name>A0A895Y580_9ACTN</name>
<dbReference type="RefSeq" id="WP_239674892.1">
    <property type="nucleotide sequence ID" value="NZ_CP070499.1"/>
</dbReference>
<proteinExistence type="predicted"/>
<dbReference type="PROSITE" id="PS51257">
    <property type="entry name" value="PROKAR_LIPOPROTEIN"/>
    <property type="match status" value="1"/>
</dbReference>
<dbReference type="Gene3D" id="3.40.190.10">
    <property type="entry name" value="Periplasmic binding protein-like II"/>
    <property type="match status" value="2"/>
</dbReference>
<protein>
    <submittedName>
        <fullName evidence="3">ABC transporter substrate-binding protein</fullName>
    </submittedName>
</protein>
<gene>
    <name evidence="3" type="ORF">JQS43_14280</name>
</gene>
<dbReference type="PROSITE" id="PS51318">
    <property type="entry name" value="TAT"/>
    <property type="match status" value="1"/>
</dbReference>
<sequence>MLPPQRRLPRRTVLAAGMAAAAAAPAGALLSACGSGQTSVTRTIRDEITYLDGVGPFGREAYVHLTVERGYFADEGLVVNVEPGGAGANAATLLAGGRVQFAAVDAAGVIIRHGLGEDTDTVIVSAVQQQTTAAILSLTADRPRDLEGATIGGLEGSVIETLFPTYAELSDVRHGACDHPRYRFAGARPGSALQRGDHAWAGGGDHRAGGGC</sequence>
<feature type="domain" description="SsuA/THI5-like" evidence="2">
    <location>
        <begin position="67"/>
        <end position="165"/>
    </location>
</feature>
<dbReference type="AlphaFoldDB" id="A0A895Y580"/>
<reference evidence="3" key="1">
    <citation type="submission" date="2021-02" db="EMBL/GenBank/DDBJ databases">
        <title>Natrosporangium hydrolyticum gen. nov., sp. nov, a haloalkaliphilic actinobacterium from a soda solonchak soil.</title>
        <authorList>
            <person name="Sorokin D.Y."/>
            <person name="Khijniak T.V."/>
            <person name="Zakharycheva A.P."/>
            <person name="Boueva O.V."/>
            <person name="Ariskina E.V."/>
            <person name="Hahnke R.L."/>
            <person name="Bunk B."/>
            <person name="Sproer C."/>
            <person name="Schumann P."/>
            <person name="Evtushenko L.I."/>
            <person name="Kublanov I.V."/>
        </authorList>
    </citation>
    <scope>NUCLEOTIDE SEQUENCE</scope>
    <source>
        <strain evidence="3">DSM 106523</strain>
    </source>
</reference>
<dbReference type="EMBL" id="CP070499">
    <property type="protein sequence ID" value="QSB12847.1"/>
    <property type="molecule type" value="Genomic_DNA"/>
</dbReference>
<dbReference type="InterPro" id="IPR015168">
    <property type="entry name" value="SsuA/THI5"/>
</dbReference>
<feature type="chain" id="PRO_5034479071" evidence="1">
    <location>
        <begin position="29"/>
        <end position="212"/>
    </location>
</feature>
<dbReference type="Pfam" id="PF09084">
    <property type="entry name" value="NMT1"/>
    <property type="match status" value="1"/>
</dbReference>
<dbReference type="InterPro" id="IPR006311">
    <property type="entry name" value="TAT_signal"/>
</dbReference>
<accession>A0A895Y580</accession>
<evidence type="ECO:0000313" key="4">
    <source>
        <dbReference type="Proteomes" id="UP000662857"/>
    </source>
</evidence>
<keyword evidence="1" id="KW-0732">Signal</keyword>
<evidence type="ECO:0000256" key="1">
    <source>
        <dbReference type="SAM" id="SignalP"/>
    </source>
</evidence>